<dbReference type="OrthoDB" id="2444406at2759"/>
<accession>A0A9N9JR87</accession>
<sequence length="59" mass="6891">MKVALKCLYDSQNISYEFLNEMRYFHNFSGNSSFIARCYGITRCDKTGNFIMVFELVSS</sequence>
<evidence type="ECO:0000313" key="2">
    <source>
        <dbReference type="Proteomes" id="UP000789342"/>
    </source>
</evidence>
<feature type="non-terminal residue" evidence="1">
    <location>
        <position position="59"/>
    </location>
</feature>
<proteinExistence type="predicted"/>
<protein>
    <submittedName>
        <fullName evidence="1">2504_t:CDS:1</fullName>
    </submittedName>
</protein>
<gene>
    <name evidence="1" type="ORF">AMORRO_LOCUS18342</name>
</gene>
<dbReference type="EMBL" id="CAJVPV010063922">
    <property type="protein sequence ID" value="CAG8793419.1"/>
    <property type="molecule type" value="Genomic_DNA"/>
</dbReference>
<evidence type="ECO:0000313" key="1">
    <source>
        <dbReference type="EMBL" id="CAG8793419.1"/>
    </source>
</evidence>
<keyword evidence="2" id="KW-1185">Reference proteome</keyword>
<organism evidence="1 2">
    <name type="scientific">Acaulospora morrowiae</name>
    <dbReference type="NCBI Taxonomy" id="94023"/>
    <lineage>
        <taxon>Eukaryota</taxon>
        <taxon>Fungi</taxon>
        <taxon>Fungi incertae sedis</taxon>
        <taxon>Mucoromycota</taxon>
        <taxon>Glomeromycotina</taxon>
        <taxon>Glomeromycetes</taxon>
        <taxon>Diversisporales</taxon>
        <taxon>Acaulosporaceae</taxon>
        <taxon>Acaulospora</taxon>
    </lineage>
</organism>
<dbReference type="Proteomes" id="UP000789342">
    <property type="component" value="Unassembled WGS sequence"/>
</dbReference>
<comment type="caution">
    <text evidence="1">The sequence shown here is derived from an EMBL/GenBank/DDBJ whole genome shotgun (WGS) entry which is preliminary data.</text>
</comment>
<dbReference type="AlphaFoldDB" id="A0A9N9JR87"/>
<reference evidence="1" key="1">
    <citation type="submission" date="2021-06" db="EMBL/GenBank/DDBJ databases">
        <authorList>
            <person name="Kallberg Y."/>
            <person name="Tangrot J."/>
            <person name="Rosling A."/>
        </authorList>
    </citation>
    <scope>NUCLEOTIDE SEQUENCE</scope>
    <source>
        <strain evidence="1">CL551</strain>
    </source>
</reference>
<name>A0A9N9JR87_9GLOM</name>